<dbReference type="InterPro" id="IPR006108">
    <property type="entry name" value="3HC_DH_C"/>
</dbReference>
<reference evidence="4 5" key="1">
    <citation type="submission" date="2019-10" db="EMBL/GenBank/DDBJ databases">
        <title>Complete genome sequence of Variovorax paradoxus 5C-2.</title>
        <authorList>
            <person name="Gogoleva N.E."/>
            <person name="Balkin A.S."/>
        </authorList>
    </citation>
    <scope>NUCLEOTIDE SEQUENCE [LARGE SCALE GENOMIC DNA]</scope>
    <source>
        <strain evidence="4 5">5C-2</strain>
    </source>
</reference>
<dbReference type="Pfam" id="PF00725">
    <property type="entry name" value="3HCDH"/>
    <property type="match status" value="1"/>
</dbReference>
<dbReference type="Pfam" id="PF02737">
    <property type="entry name" value="3HCDH_N"/>
    <property type="match status" value="1"/>
</dbReference>
<dbReference type="InterPro" id="IPR029752">
    <property type="entry name" value="D-isomer_DH_CS1"/>
</dbReference>
<evidence type="ECO:0000256" key="1">
    <source>
        <dbReference type="ARBA" id="ARBA00023002"/>
    </source>
</evidence>
<evidence type="ECO:0000313" key="5">
    <source>
        <dbReference type="Proteomes" id="UP000326780"/>
    </source>
</evidence>
<dbReference type="InterPro" id="IPR036291">
    <property type="entry name" value="NAD(P)-bd_dom_sf"/>
</dbReference>
<evidence type="ECO:0000313" key="4">
    <source>
        <dbReference type="EMBL" id="QFZ85123.1"/>
    </source>
</evidence>
<name>A0A5Q0M6H7_VARPD</name>
<dbReference type="RefSeq" id="WP_153283741.1">
    <property type="nucleotide sequence ID" value="NZ_CP045644.1"/>
</dbReference>
<dbReference type="Proteomes" id="UP000326780">
    <property type="component" value="Chromosome"/>
</dbReference>
<feature type="domain" description="3-hydroxyacyl-CoA dehydrogenase NAD binding" evidence="3">
    <location>
        <begin position="16"/>
        <end position="191"/>
    </location>
</feature>
<dbReference type="PANTHER" id="PTHR48075:SF5">
    <property type="entry name" value="3-HYDROXYBUTYRYL-COA DEHYDROGENASE"/>
    <property type="match status" value="1"/>
</dbReference>
<gene>
    <name evidence="4" type="ORF">GFK26_21365</name>
</gene>
<keyword evidence="1" id="KW-0560">Oxidoreductase</keyword>
<dbReference type="Gene3D" id="3.40.50.720">
    <property type="entry name" value="NAD(P)-binding Rossmann-like Domain"/>
    <property type="match status" value="1"/>
</dbReference>
<dbReference type="PROSITE" id="PS00065">
    <property type="entry name" value="D_2_HYDROXYACID_DH_1"/>
    <property type="match status" value="1"/>
</dbReference>
<dbReference type="GO" id="GO:0070403">
    <property type="term" value="F:NAD+ binding"/>
    <property type="evidence" value="ECO:0007669"/>
    <property type="project" value="InterPro"/>
</dbReference>
<dbReference type="GO" id="GO:0006631">
    <property type="term" value="P:fatty acid metabolic process"/>
    <property type="evidence" value="ECO:0007669"/>
    <property type="project" value="InterPro"/>
</dbReference>
<dbReference type="PANTHER" id="PTHR48075">
    <property type="entry name" value="3-HYDROXYACYL-COA DEHYDROGENASE FAMILY PROTEIN"/>
    <property type="match status" value="1"/>
</dbReference>
<dbReference type="AlphaFoldDB" id="A0A5Q0M6H7"/>
<dbReference type="GO" id="GO:0016616">
    <property type="term" value="F:oxidoreductase activity, acting on the CH-OH group of donors, NAD or NADP as acceptor"/>
    <property type="evidence" value="ECO:0007669"/>
    <property type="project" value="InterPro"/>
</dbReference>
<dbReference type="InterPro" id="IPR013328">
    <property type="entry name" value="6PGD_dom2"/>
</dbReference>
<dbReference type="SUPFAM" id="SSF48179">
    <property type="entry name" value="6-phosphogluconate dehydrogenase C-terminal domain-like"/>
    <property type="match status" value="1"/>
</dbReference>
<dbReference type="InterPro" id="IPR006176">
    <property type="entry name" value="3-OHacyl-CoA_DH_NAD-bd"/>
</dbReference>
<evidence type="ECO:0000259" key="2">
    <source>
        <dbReference type="Pfam" id="PF00725"/>
    </source>
</evidence>
<dbReference type="EMBL" id="CP045644">
    <property type="protein sequence ID" value="QFZ85123.1"/>
    <property type="molecule type" value="Genomic_DNA"/>
</dbReference>
<dbReference type="Gene3D" id="1.10.1040.10">
    <property type="entry name" value="N-(1-d-carboxylethyl)-l-norvaline Dehydrogenase, domain 2"/>
    <property type="match status" value="1"/>
</dbReference>
<evidence type="ECO:0000259" key="3">
    <source>
        <dbReference type="Pfam" id="PF02737"/>
    </source>
</evidence>
<sequence length="327" mass="35076">MTNDMIRCSPQDVRRVAVIGTGSVGASWIALFLARGMQVIAHDPAPGAEDFTRDYVTNAWPALLALGIPEPIDTPLAGLRFAASAAQAAREADLVQENVPEKPDLKARVLQEIGEAAGTGTVIISSTGGIPPSVLQESCPHPERLVVVHPFNPSHLIPLVEVVGGKLTSPLVVDWAMAFARHLGKQPIRVNMEASGHMTNRLQMALVREAVACLVDGVASARDIDAAIRYGLGPRWMLMGPLLTMHLAGGPGGMQGILDHAGAAVEEWWTPRSQPRLTPEVKAQLVAAADEVSGRAAIVDWIRWRDENLVRVLQLQEAGRFTEPKPA</sequence>
<proteinExistence type="predicted"/>
<organism evidence="4 5">
    <name type="scientific">Variovorax paradoxus</name>
    <dbReference type="NCBI Taxonomy" id="34073"/>
    <lineage>
        <taxon>Bacteria</taxon>
        <taxon>Pseudomonadati</taxon>
        <taxon>Pseudomonadota</taxon>
        <taxon>Betaproteobacteria</taxon>
        <taxon>Burkholderiales</taxon>
        <taxon>Comamonadaceae</taxon>
        <taxon>Variovorax</taxon>
    </lineage>
</organism>
<accession>A0A5Q0M6H7</accession>
<dbReference type="SUPFAM" id="SSF51735">
    <property type="entry name" value="NAD(P)-binding Rossmann-fold domains"/>
    <property type="match status" value="1"/>
</dbReference>
<dbReference type="InterPro" id="IPR008927">
    <property type="entry name" value="6-PGluconate_DH-like_C_sf"/>
</dbReference>
<protein>
    <submittedName>
        <fullName evidence="4">3-hydroxyacyl-CoA dehydrogenase</fullName>
    </submittedName>
</protein>
<feature type="domain" description="3-hydroxyacyl-CoA dehydrogenase C-terminal" evidence="2">
    <location>
        <begin position="196"/>
        <end position="255"/>
    </location>
</feature>